<dbReference type="PROSITE" id="PS51007">
    <property type="entry name" value="CYTC"/>
    <property type="match status" value="2"/>
</dbReference>
<keyword evidence="4 9" id="KW-0479">Metal-binding</keyword>
<dbReference type="PRINTS" id="PR00605">
    <property type="entry name" value="CYTCHROMECIC"/>
</dbReference>
<dbReference type="KEGG" id="aal:EP13_00060"/>
<dbReference type="InterPro" id="IPR024167">
    <property type="entry name" value="Cytochrome_c4-like"/>
</dbReference>
<keyword evidence="10" id="KW-0732">Signal</keyword>
<keyword evidence="7 9" id="KW-0408">Iron</keyword>
<evidence type="ECO:0000256" key="6">
    <source>
        <dbReference type="ARBA" id="ARBA00022982"/>
    </source>
</evidence>
<feature type="binding site" description="covalent" evidence="8">
    <location>
        <position position="137"/>
    </location>
    <ligand>
        <name>heme c</name>
        <dbReference type="ChEBI" id="CHEBI:61717"/>
        <label>2</label>
    </ligand>
</feature>
<feature type="domain" description="Cytochrome c" evidence="11">
    <location>
        <begin position="22"/>
        <end position="107"/>
    </location>
</feature>
<dbReference type="Pfam" id="PF00034">
    <property type="entry name" value="Cytochrom_C"/>
    <property type="match status" value="2"/>
</dbReference>
<keyword evidence="13" id="KW-1185">Reference proteome</keyword>
<evidence type="ECO:0000256" key="1">
    <source>
        <dbReference type="ARBA" id="ARBA00004418"/>
    </source>
</evidence>
<evidence type="ECO:0000256" key="3">
    <source>
        <dbReference type="ARBA" id="ARBA00022617"/>
    </source>
</evidence>
<dbReference type="InterPro" id="IPR009056">
    <property type="entry name" value="Cyt_c-like_dom"/>
</dbReference>
<dbReference type="GO" id="GO:0005506">
    <property type="term" value="F:iron ion binding"/>
    <property type="evidence" value="ECO:0007669"/>
    <property type="project" value="InterPro"/>
</dbReference>
<evidence type="ECO:0000313" key="12">
    <source>
        <dbReference type="EMBL" id="AIF97213.1"/>
    </source>
</evidence>
<feature type="chain" id="PRO_5009743138" evidence="10">
    <location>
        <begin position="21"/>
        <end position="207"/>
    </location>
</feature>
<accession>A0A075NV67</accession>
<organism evidence="12 13">
    <name type="scientific">Alteromonas australica</name>
    <dbReference type="NCBI Taxonomy" id="589873"/>
    <lineage>
        <taxon>Bacteria</taxon>
        <taxon>Pseudomonadati</taxon>
        <taxon>Pseudomonadota</taxon>
        <taxon>Gammaproteobacteria</taxon>
        <taxon>Alteromonadales</taxon>
        <taxon>Alteromonadaceae</taxon>
        <taxon>Alteromonas/Salinimonas group</taxon>
        <taxon>Alteromonas</taxon>
    </lineage>
</organism>
<dbReference type="InterPro" id="IPR008168">
    <property type="entry name" value="Cyt_C_IC"/>
</dbReference>
<evidence type="ECO:0000259" key="11">
    <source>
        <dbReference type="PROSITE" id="PS51007"/>
    </source>
</evidence>
<dbReference type="Gene3D" id="1.10.760.10">
    <property type="entry name" value="Cytochrome c-like domain"/>
    <property type="match status" value="2"/>
</dbReference>
<dbReference type="SUPFAM" id="SSF46626">
    <property type="entry name" value="Cytochrome c"/>
    <property type="match status" value="2"/>
</dbReference>
<dbReference type="OrthoDB" id="9773456at2"/>
<feature type="binding site" description="axial binding residue" evidence="9">
    <location>
        <position position="141"/>
    </location>
    <ligand>
        <name>heme c</name>
        <dbReference type="ChEBI" id="CHEBI:61717"/>
        <label>2</label>
    </ligand>
    <ligandPart>
        <name>Fe</name>
        <dbReference type="ChEBI" id="CHEBI:18248"/>
    </ligandPart>
</feature>
<dbReference type="PATRIC" id="fig|589873.4.peg.14"/>
<dbReference type="GeneID" id="78253342"/>
<evidence type="ECO:0000256" key="5">
    <source>
        <dbReference type="ARBA" id="ARBA00022764"/>
    </source>
</evidence>
<proteinExistence type="predicted"/>
<dbReference type="GO" id="GO:0020037">
    <property type="term" value="F:heme binding"/>
    <property type="evidence" value="ECO:0007669"/>
    <property type="project" value="InterPro"/>
</dbReference>
<sequence>MKKLCLLVCMSLGLSTSVMAQGDAEAGKAKSAVCAACHGPDGNSMIDMNPKIAGQHEKYLVKQLMEFKLASQTGGEEGRNNAVMNGMAAPLSEQDMKDLAAYFSSQDAKAGETPEQYVEAGRALYQGGDESRGVTACIACHGPKGNGMGLAGFPDISGQHATYTASQLKAFRAGERHNDMNGMMRDIAMKLTDEDIEILSNYIAGLH</sequence>
<dbReference type="KEGG" id="aaus:EP12_00060"/>
<name>A0A075NV67_9ALTE</name>
<dbReference type="eggNOG" id="COG2863">
    <property type="taxonomic scope" value="Bacteria"/>
</dbReference>
<dbReference type="GO" id="GO:0042597">
    <property type="term" value="C:periplasmic space"/>
    <property type="evidence" value="ECO:0007669"/>
    <property type="project" value="UniProtKB-SubCell"/>
</dbReference>
<protein>
    <submittedName>
        <fullName evidence="12">Cytochrome C</fullName>
    </submittedName>
</protein>
<feature type="binding site" description="covalent" evidence="8">
    <location>
        <position position="37"/>
    </location>
    <ligand>
        <name>heme c</name>
        <dbReference type="ChEBI" id="CHEBI:61717"/>
        <label>1</label>
    </ligand>
</feature>
<evidence type="ECO:0000256" key="2">
    <source>
        <dbReference type="ARBA" id="ARBA00022448"/>
    </source>
</evidence>
<dbReference type="InterPro" id="IPR036909">
    <property type="entry name" value="Cyt_c-like_dom_sf"/>
</dbReference>
<dbReference type="PANTHER" id="PTHR33751">
    <property type="entry name" value="CBB3-TYPE CYTOCHROME C OXIDASE SUBUNIT FIXP"/>
    <property type="match status" value="1"/>
</dbReference>
<keyword evidence="6" id="KW-0249">Electron transport</keyword>
<evidence type="ECO:0000256" key="4">
    <source>
        <dbReference type="ARBA" id="ARBA00022723"/>
    </source>
</evidence>
<dbReference type="Proteomes" id="UP000056090">
    <property type="component" value="Chromosome"/>
</dbReference>
<gene>
    <name evidence="12" type="ORF">EP13_00060</name>
</gene>
<evidence type="ECO:0000313" key="13">
    <source>
        <dbReference type="Proteomes" id="UP000056090"/>
    </source>
</evidence>
<feature type="domain" description="Cytochrome c" evidence="11">
    <location>
        <begin position="116"/>
        <end position="207"/>
    </location>
</feature>
<keyword evidence="5" id="KW-0574">Periplasm</keyword>
<feature type="binding site" description="axial binding residue" evidence="9">
    <location>
        <position position="84"/>
    </location>
    <ligand>
        <name>heme c</name>
        <dbReference type="ChEBI" id="CHEBI:61717"/>
        <label>1</label>
    </ligand>
    <ligandPart>
        <name>Fe</name>
        <dbReference type="ChEBI" id="CHEBI:18248"/>
    </ligandPart>
</feature>
<evidence type="ECO:0000256" key="7">
    <source>
        <dbReference type="ARBA" id="ARBA00023004"/>
    </source>
</evidence>
<dbReference type="PIRSF" id="PIRSF000005">
    <property type="entry name" value="Cytochrome_c4"/>
    <property type="match status" value="1"/>
</dbReference>
<dbReference type="PANTHER" id="PTHR33751:SF9">
    <property type="entry name" value="CYTOCHROME C4"/>
    <property type="match status" value="1"/>
</dbReference>
<dbReference type="EMBL" id="CP008849">
    <property type="protein sequence ID" value="AIF97213.1"/>
    <property type="molecule type" value="Genomic_DNA"/>
</dbReference>
<dbReference type="AlphaFoldDB" id="A0A075NV67"/>
<feature type="binding site" description="axial binding residue" evidence="9">
    <location>
        <position position="38"/>
    </location>
    <ligand>
        <name>heme c</name>
        <dbReference type="ChEBI" id="CHEBI:61717"/>
        <label>1</label>
    </ligand>
    <ligandPart>
        <name>Fe</name>
        <dbReference type="ChEBI" id="CHEBI:18248"/>
    </ligandPart>
</feature>
<feature type="binding site" description="covalent" evidence="8">
    <location>
        <position position="140"/>
    </location>
    <ligand>
        <name>heme c</name>
        <dbReference type="ChEBI" id="CHEBI:61717"/>
        <label>2</label>
    </ligand>
</feature>
<keyword evidence="2" id="KW-0813">Transport</keyword>
<feature type="binding site" description="covalent" evidence="8">
    <location>
        <position position="34"/>
    </location>
    <ligand>
        <name>heme c</name>
        <dbReference type="ChEBI" id="CHEBI:61717"/>
        <label>1</label>
    </ligand>
</feature>
<feature type="binding site" description="axial binding residue" evidence="9">
    <location>
        <position position="184"/>
    </location>
    <ligand>
        <name>heme c</name>
        <dbReference type="ChEBI" id="CHEBI:61717"/>
        <label>2</label>
    </ligand>
    <ligandPart>
        <name>Fe</name>
        <dbReference type="ChEBI" id="CHEBI:18248"/>
    </ligandPart>
</feature>
<dbReference type="GO" id="GO:0009055">
    <property type="term" value="F:electron transfer activity"/>
    <property type="evidence" value="ECO:0007669"/>
    <property type="project" value="InterPro"/>
</dbReference>
<feature type="signal peptide" evidence="10">
    <location>
        <begin position="1"/>
        <end position="20"/>
    </location>
</feature>
<dbReference type="InterPro" id="IPR050597">
    <property type="entry name" value="Cytochrome_c_Oxidase_Subunit"/>
</dbReference>
<comment type="PTM">
    <text evidence="8">Binds 2 heme c groups covalently per subunit.</text>
</comment>
<evidence type="ECO:0000256" key="9">
    <source>
        <dbReference type="PIRSR" id="PIRSR000005-2"/>
    </source>
</evidence>
<reference evidence="12 13" key="1">
    <citation type="submission" date="2014-06" db="EMBL/GenBank/DDBJ databases">
        <title>Genomes of Alteromonas australica, a world apart.</title>
        <authorList>
            <person name="Gonzaga A."/>
            <person name="Lopez-Perez M."/>
            <person name="Rodriguez-Valera F."/>
        </authorList>
    </citation>
    <scope>NUCLEOTIDE SEQUENCE [LARGE SCALE GENOMIC DNA]</scope>
    <source>
        <strain evidence="12 13">H 17</strain>
    </source>
</reference>
<keyword evidence="3 8" id="KW-0349">Heme</keyword>
<dbReference type="RefSeq" id="WP_044055410.1">
    <property type="nucleotide sequence ID" value="NZ_CAJXAX010000006.1"/>
</dbReference>
<evidence type="ECO:0000256" key="10">
    <source>
        <dbReference type="SAM" id="SignalP"/>
    </source>
</evidence>
<comment type="subcellular location">
    <subcellularLocation>
        <location evidence="1">Periplasm</location>
    </subcellularLocation>
</comment>
<evidence type="ECO:0000256" key="8">
    <source>
        <dbReference type="PIRSR" id="PIRSR000005-1"/>
    </source>
</evidence>